<dbReference type="PROSITE" id="PS00518">
    <property type="entry name" value="ZF_RING_1"/>
    <property type="match status" value="1"/>
</dbReference>
<dbReference type="InterPro" id="IPR000315">
    <property type="entry name" value="Znf_B-box"/>
</dbReference>
<dbReference type="SMART" id="SM00336">
    <property type="entry name" value="BBOX"/>
    <property type="match status" value="1"/>
</dbReference>
<dbReference type="SMART" id="SM00184">
    <property type="entry name" value="RING"/>
    <property type="match status" value="1"/>
</dbReference>
<dbReference type="Pfam" id="PF13445">
    <property type="entry name" value="zf-RING_UBOX"/>
    <property type="match status" value="1"/>
</dbReference>
<accession>A0AAV6Q1M2</accession>
<dbReference type="Pfam" id="PF00643">
    <property type="entry name" value="zf-B_box"/>
    <property type="match status" value="1"/>
</dbReference>
<dbReference type="InterPro" id="IPR017907">
    <property type="entry name" value="Znf_RING_CS"/>
</dbReference>
<evidence type="ECO:0000256" key="1">
    <source>
        <dbReference type="ARBA" id="ARBA00022723"/>
    </source>
</evidence>
<evidence type="ECO:0000259" key="6">
    <source>
        <dbReference type="PROSITE" id="PS50119"/>
    </source>
</evidence>
<dbReference type="Proteomes" id="UP000693946">
    <property type="component" value="Linkage Group LG8"/>
</dbReference>
<dbReference type="EMBL" id="JAGKHQ010000020">
    <property type="protein sequence ID" value="KAG7479717.1"/>
    <property type="molecule type" value="Genomic_DNA"/>
</dbReference>
<evidence type="ECO:0000256" key="3">
    <source>
        <dbReference type="ARBA" id="ARBA00022833"/>
    </source>
</evidence>
<proteinExistence type="predicted"/>
<evidence type="ECO:0000256" key="2">
    <source>
        <dbReference type="ARBA" id="ARBA00022771"/>
    </source>
</evidence>
<evidence type="ECO:0000313" key="7">
    <source>
        <dbReference type="EMBL" id="KAG7479717.1"/>
    </source>
</evidence>
<name>A0AAV6Q1M2_SOLSE</name>
<keyword evidence="2 4" id="KW-0863">Zinc-finger</keyword>
<keyword evidence="1" id="KW-0479">Metal-binding</keyword>
<reference evidence="7 8" key="1">
    <citation type="journal article" date="2021" name="Sci. Rep.">
        <title>Chromosome anchoring in Senegalese sole (Solea senegalensis) reveals sex-associated markers and genome rearrangements in flatfish.</title>
        <authorList>
            <person name="Guerrero-Cozar I."/>
            <person name="Gomez-Garrido J."/>
            <person name="Berbel C."/>
            <person name="Martinez-Blanch J.F."/>
            <person name="Alioto T."/>
            <person name="Claros M.G."/>
            <person name="Gagnaire P.A."/>
            <person name="Manchado M."/>
        </authorList>
    </citation>
    <scope>NUCLEOTIDE SEQUENCE [LARGE SCALE GENOMIC DNA]</scope>
    <source>
        <strain evidence="7">Sse05_10M</strain>
    </source>
</reference>
<dbReference type="InterPro" id="IPR050143">
    <property type="entry name" value="TRIM/RBCC"/>
</dbReference>
<protein>
    <submittedName>
        <fullName evidence="7">Tripartite motif-containing protein 59</fullName>
    </submittedName>
</protein>
<sequence length="450" mass="50430">MAQTEALLRANGATRRASFILQSYQTTLVSTMDIIEEDLTCSVCYCLFSDPRILPCSHTFCKACLNSLHQESTNHGMWLPPLQIKCPNCRSMTGLLPRGVDALPTNMSLKAIIEKYQRDSVSRPPSCPEHDGQPLNIYCIRDRQMICGLCLTVGEHQGHCIDDLQLAFVKEKETPSSLLATLSEKRWAEVCELGEQLEQEKAHCEALLSQDREEVNHFFQSLDSVLARKRQAYLEALDKAGAEVSRAYEPLIHRVQELQQEQQDLVSLGTSVTQDSPLVFLEKVHLLRERVEEFITTPLPSLINLSISPRAAEFLLQHWSAVTIGSLEEAPVPKVSCCSRCGSAESGRHGTNRWAWGIRRDLQPYSPVLLLLLLAVMWLNPVGATSLGFSLLSPFSELVHCLNSEVISPIWDLVRSVYSVMEAALEMWSAQLSSLRVMAVQQLMALFKTH</sequence>
<feature type="domain" description="RING-type" evidence="5">
    <location>
        <begin position="41"/>
        <end position="90"/>
    </location>
</feature>
<dbReference type="GO" id="GO:0008270">
    <property type="term" value="F:zinc ion binding"/>
    <property type="evidence" value="ECO:0007669"/>
    <property type="project" value="UniProtKB-KW"/>
</dbReference>
<dbReference type="PROSITE" id="PS50089">
    <property type="entry name" value="ZF_RING_2"/>
    <property type="match status" value="1"/>
</dbReference>
<keyword evidence="8" id="KW-1185">Reference proteome</keyword>
<dbReference type="PROSITE" id="PS50119">
    <property type="entry name" value="ZF_BBOX"/>
    <property type="match status" value="1"/>
</dbReference>
<evidence type="ECO:0000256" key="4">
    <source>
        <dbReference type="PROSITE-ProRule" id="PRU00024"/>
    </source>
</evidence>
<organism evidence="7 8">
    <name type="scientific">Solea senegalensis</name>
    <name type="common">Senegalese sole</name>
    <dbReference type="NCBI Taxonomy" id="28829"/>
    <lineage>
        <taxon>Eukaryota</taxon>
        <taxon>Metazoa</taxon>
        <taxon>Chordata</taxon>
        <taxon>Craniata</taxon>
        <taxon>Vertebrata</taxon>
        <taxon>Euteleostomi</taxon>
        <taxon>Actinopterygii</taxon>
        <taxon>Neopterygii</taxon>
        <taxon>Teleostei</taxon>
        <taxon>Neoteleostei</taxon>
        <taxon>Acanthomorphata</taxon>
        <taxon>Carangaria</taxon>
        <taxon>Pleuronectiformes</taxon>
        <taxon>Pleuronectoidei</taxon>
        <taxon>Soleidae</taxon>
        <taxon>Solea</taxon>
    </lineage>
</organism>
<gene>
    <name evidence="7" type="ORF">JOB18_033447</name>
</gene>
<dbReference type="InterPro" id="IPR027370">
    <property type="entry name" value="Znf-RING_euk"/>
</dbReference>
<dbReference type="PANTHER" id="PTHR24103">
    <property type="entry name" value="E3 UBIQUITIN-PROTEIN LIGASE TRIM"/>
    <property type="match status" value="1"/>
</dbReference>
<dbReference type="InterPro" id="IPR001841">
    <property type="entry name" value="Znf_RING"/>
</dbReference>
<comment type="caution">
    <text evidence="7">The sequence shown here is derived from an EMBL/GenBank/DDBJ whole genome shotgun (WGS) entry which is preliminary data.</text>
</comment>
<evidence type="ECO:0000259" key="5">
    <source>
        <dbReference type="PROSITE" id="PS50089"/>
    </source>
</evidence>
<evidence type="ECO:0000313" key="8">
    <source>
        <dbReference type="Proteomes" id="UP000693946"/>
    </source>
</evidence>
<dbReference type="AlphaFoldDB" id="A0AAV6Q1M2"/>
<keyword evidence="3" id="KW-0862">Zinc</keyword>
<feature type="domain" description="B box-type" evidence="6">
    <location>
        <begin position="122"/>
        <end position="164"/>
    </location>
</feature>